<comment type="caution">
    <text evidence="1">The sequence shown here is derived from an EMBL/GenBank/DDBJ whole genome shotgun (WGS) entry which is preliminary data.</text>
</comment>
<proteinExistence type="predicted"/>
<dbReference type="Proteomes" id="UP001150581">
    <property type="component" value="Unassembled WGS sequence"/>
</dbReference>
<evidence type="ECO:0000313" key="1">
    <source>
        <dbReference type="EMBL" id="KAJ1893262.1"/>
    </source>
</evidence>
<accession>A0ACC1IDD1</accession>
<reference evidence="1" key="1">
    <citation type="submission" date="2022-07" db="EMBL/GenBank/DDBJ databases">
        <title>Phylogenomic reconstructions and comparative analyses of Kickxellomycotina fungi.</title>
        <authorList>
            <person name="Reynolds N.K."/>
            <person name="Stajich J.E."/>
            <person name="Barry K."/>
            <person name="Grigoriev I.V."/>
            <person name="Crous P."/>
            <person name="Smith M.E."/>
        </authorList>
    </citation>
    <scope>NUCLEOTIDE SEQUENCE</scope>
    <source>
        <strain evidence="1">Benny 63K</strain>
    </source>
</reference>
<name>A0ACC1IDD1_9FUNG</name>
<evidence type="ECO:0000313" key="2">
    <source>
        <dbReference type="Proteomes" id="UP001150581"/>
    </source>
</evidence>
<sequence>MVGSQLRSLTRRTLAIVAACAAGFVALTVAVDSALWREPWMWPEARGFWFNVVEGRSAEWGTDPPLHYATRLLPRLLPAALPLAVAGAAADRRIARLAAPSALAVAVFSANAHKEWRFVLPAVPVANACAAAAVVRLGARRLAAVLCAASAAMALGMAYVSAHNYPGGHALARLHALEPAAHAIVHIDAYAAMTGATRFGQTRSGWVYDKTEGLAPGAAFANYTHLLTAAPAAHRAHGFEVMAEQRGYAGIGVDLGRFPPLWIRLEPLVWVMRNTHQPGC</sequence>
<gene>
    <name evidence="1" type="ORF">LPJ66_005866</name>
</gene>
<keyword evidence="2" id="KW-1185">Reference proteome</keyword>
<dbReference type="EMBL" id="JANBPG010000860">
    <property type="protein sequence ID" value="KAJ1893262.1"/>
    <property type="molecule type" value="Genomic_DNA"/>
</dbReference>
<protein>
    <submittedName>
        <fullName evidence="1">Uncharacterized protein</fullName>
    </submittedName>
</protein>
<organism evidence="1 2">
    <name type="scientific">Kickxella alabastrina</name>
    <dbReference type="NCBI Taxonomy" id="61397"/>
    <lineage>
        <taxon>Eukaryota</taxon>
        <taxon>Fungi</taxon>
        <taxon>Fungi incertae sedis</taxon>
        <taxon>Zoopagomycota</taxon>
        <taxon>Kickxellomycotina</taxon>
        <taxon>Kickxellomycetes</taxon>
        <taxon>Kickxellales</taxon>
        <taxon>Kickxellaceae</taxon>
        <taxon>Kickxella</taxon>
    </lineage>
</organism>